<evidence type="ECO:0000256" key="5">
    <source>
        <dbReference type="ARBA" id="ARBA00022989"/>
    </source>
</evidence>
<feature type="transmembrane region" description="Helical" evidence="7">
    <location>
        <begin position="515"/>
        <end position="535"/>
    </location>
</feature>
<keyword evidence="6 7" id="KW-0472">Membrane</keyword>
<keyword evidence="3" id="KW-1003">Cell membrane</keyword>
<keyword evidence="5 7" id="KW-1133">Transmembrane helix</keyword>
<feature type="transmembrane region" description="Helical" evidence="7">
    <location>
        <begin position="850"/>
        <end position="868"/>
    </location>
</feature>
<evidence type="ECO:0000259" key="8">
    <source>
        <dbReference type="Pfam" id="PF01636"/>
    </source>
</evidence>
<comment type="subcellular location">
    <subcellularLocation>
        <location evidence="1">Cell membrane</location>
        <topology evidence="1">Multi-pass membrane protein</topology>
    </subcellularLocation>
</comment>
<name>A0ABT9NM99_9ACTN</name>
<feature type="transmembrane region" description="Helical" evidence="7">
    <location>
        <begin position="610"/>
        <end position="631"/>
    </location>
</feature>
<dbReference type="SUPFAM" id="SSF56112">
    <property type="entry name" value="Protein kinase-like (PK-like)"/>
    <property type="match status" value="1"/>
</dbReference>
<dbReference type="PANTHER" id="PTHR30250">
    <property type="entry name" value="PST FAMILY PREDICTED COLANIC ACID TRANSPORTER"/>
    <property type="match status" value="1"/>
</dbReference>
<evidence type="ECO:0000256" key="1">
    <source>
        <dbReference type="ARBA" id="ARBA00004651"/>
    </source>
</evidence>
<sequence>MTATLTEPTRPGRTGDRLVGFTVLLPPAPRRVLLAVDPALAAALSARFPDAEVHRSGDAPRETGSIDLLVLDTRLLTADERTALESCVAPDGVCATIGDQGDLFVDPDLARPEQLRHQDWPHPRRRTSVPGVRDVVRRARAPRLSVSGAPGGSVAERIATDLTAAVGGPVELAGVLTGTHTILRYRTRGGDLAVRVSLLGTGTDLDRASRVVAAVPAIAPWVPETVAAGTTDGLRWVATRWVPAVAPRTHRRLAATTLPTVARTLAETTTGRTAPGWSLTWLAAVDLLDARTRHRLVPLLERLDDGVPTGWCHGDPWPGNVLPASPHPVVTDWDNAVADAPQGIDQLLVAAFERATTHRVDLATACHDLLELPLEARVAGREWTSWSPVERAALVVAAAVLHLRNRSVVDLDAERLEAYRETLRAIADTALPPSGSIPARAGTLGGAGWLGIGAGVVKAAQTIVLLVLAALLEPSAIGVIAIGALVLNVTSAVTDLGTATALVHWRGDAERAARSALAVAGGLALGLTAITWAAAPWMSEVLNGGDLGVTIIRGLMLCLPMYAVAAISQELLRRDLAFKRRVVPDVVGAVVGALVSIGLAYAGAGAISLVIGQLVQAFLVMALCWVVRPPVLPGWVPTDVRALLAYGFHLAGAAVLQLLMLNVDYLMVANRLGAEQLGIYSMAFRLGYMPYLLVGVVIAGAAFAHLCRIRGPELGRAVGETMLRTLAIVVPLYVGMILLAPQLTLLGTQWEPGVPALRWLAAYGIVLSVLGLAIVALNAAGHTRDGFWLTLLHLVLLAGLLQVWVDRGVEMVAVAQLVAGAASLVVAAIALQRRIAGLQWWTMARRSLPILVGVAGMVAVELGLAQLLPWARVSYVGLLIIGSATLLAYLVPLLSLDRHRLLPVPTIRGRRR</sequence>
<comment type="similarity">
    <text evidence="2">Belongs to the polysaccharide synthase family.</text>
</comment>
<keyword evidence="4 7" id="KW-0812">Transmembrane</keyword>
<keyword evidence="10" id="KW-1185">Reference proteome</keyword>
<protein>
    <submittedName>
        <fullName evidence="9">O-antigen/teichoic acid export membrane protein</fullName>
    </submittedName>
</protein>
<reference evidence="9 10" key="1">
    <citation type="submission" date="2023-07" db="EMBL/GenBank/DDBJ databases">
        <title>Sequencing the genomes of 1000 actinobacteria strains.</title>
        <authorList>
            <person name="Klenk H.-P."/>
        </authorList>
    </citation>
    <scope>NUCLEOTIDE SEQUENCE [LARGE SCALE GENOMIC DNA]</scope>
    <source>
        <strain evidence="9 10">GD13</strain>
    </source>
</reference>
<feature type="transmembrane region" description="Helical" evidence="7">
    <location>
        <begin position="586"/>
        <end position="604"/>
    </location>
</feature>
<dbReference type="InterPro" id="IPR002575">
    <property type="entry name" value="Aminoglycoside_PTrfase"/>
</dbReference>
<dbReference type="Pfam" id="PF13440">
    <property type="entry name" value="Polysacc_synt_3"/>
    <property type="match status" value="1"/>
</dbReference>
<dbReference type="PANTHER" id="PTHR30250:SF10">
    <property type="entry name" value="LIPOPOLYSACCHARIDE BIOSYNTHESIS PROTEIN WZXC"/>
    <property type="match status" value="1"/>
</dbReference>
<dbReference type="RefSeq" id="WP_306824946.1">
    <property type="nucleotide sequence ID" value="NZ_JAUSQM010000001.1"/>
</dbReference>
<feature type="transmembrane region" description="Helical" evidence="7">
    <location>
        <begin position="688"/>
        <end position="709"/>
    </location>
</feature>
<feature type="transmembrane region" description="Helical" evidence="7">
    <location>
        <begin position="787"/>
        <end position="805"/>
    </location>
</feature>
<evidence type="ECO:0000313" key="10">
    <source>
        <dbReference type="Proteomes" id="UP001240447"/>
    </source>
</evidence>
<feature type="transmembrane region" description="Helical" evidence="7">
    <location>
        <begin position="547"/>
        <end position="565"/>
    </location>
</feature>
<dbReference type="InterPro" id="IPR011009">
    <property type="entry name" value="Kinase-like_dom_sf"/>
</dbReference>
<gene>
    <name evidence="9" type="ORF">J2S59_001355</name>
</gene>
<dbReference type="Proteomes" id="UP001240447">
    <property type="component" value="Unassembled WGS sequence"/>
</dbReference>
<feature type="transmembrane region" description="Helical" evidence="7">
    <location>
        <begin position="874"/>
        <end position="894"/>
    </location>
</feature>
<evidence type="ECO:0000313" key="9">
    <source>
        <dbReference type="EMBL" id="MDP9821546.1"/>
    </source>
</evidence>
<feature type="transmembrane region" description="Helical" evidence="7">
    <location>
        <begin position="760"/>
        <end position="780"/>
    </location>
</feature>
<evidence type="ECO:0000256" key="6">
    <source>
        <dbReference type="ARBA" id="ARBA00023136"/>
    </source>
</evidence>
<proteinExistence type="inferred from homology"/>
<feature type="domain" description="Aminoglycoside phosphotransferase" evidence="8">
    <location>
        <begin position="190"/>
        <end position="339"/>
    </location>
</feature>
<comment type="caution">
    <text evidence="9">The sequence shown here is derived from an EMBL/GenBank/DDBJ whole genome shotgun (WGS) entry which is preliminary data.</text>
</comment>
<feature type="transmembrane region" description="Helical" evidence="7">
    <location>
        <begin position="643"/>
        <end position="668"/>
    </location>
</feature>
<evidence type="ECO:0000256" key="7">
    <source>
        <dbReference type="SAM" id="Phobius"/>
    </source>
</evidence>
<dbReference type="EMBL" id="JAUSQM010000001">
    <property type="protein sequence ID" value="MDP9821546.1"/>
    <property type="molecule type" value="Genomic_DNA"/>
</dbReference>
<dbReference type="Pfam" id="PF01636">
    <property type="entry name" value="APH"/>
    <property type="match status" value="1"/>
</dbReference>
<feature type="transmembrane region" description="Helical" evidence="7">
    <location>
        <begin position="811"/>
        <end position="830"/>
    </location>
</feature>
<dbReference type="InterPro" id="IPR050833">
    <property type="entry name" value="Poly_Biosynth_Transport"/>
</dbReference>
<organism evidence="9 10">
    <name type="scientific">Nocardioides massiliensis</name>
    <dbReference type="NCBI Taxonomy" id="1325935"/>
    <lineage>
        <taxon>Bacteria</taxon>
        <taxon>Bacillati</taxon>
        <taxon>Actinomycetota</taxon>
        <taxon>Actinomycetes</taxon>
        <taxon>Propionibacteriales</taxon>
        <taxon>Nocardioidaceae</taxon>
        <taxon>Nocardioides</taxon>
    </lineage>
</organism>
<feature type="transmembrane region" description="Helical" evidence="7">
    <location>
        <begin position="721"/>
        <end position="740"/>
    </location>
</feature>
<accession>A0ABT9NM99</accession>
<evidence type="ECO:0000256" key="3">
    <source>
        <dbReference type="ARBA" id="ARBA00022475"/>
    </source>
</evidence>
<evidence type="ECO:0000256" key="2">
    <source>
        <dbReference type="ARBA" id="ARBA00007430"/>
    </source>
</evidence>
<evidence type="ECO:0000256" key="4">
    <source>
        <dbReference type="ARBA" id="ARBA00022692"/>
    </source>
</evidence>